<dbReference type="InterPro" id="IPR045316">
    <property type="entry name" value="Msc2-like"/>
</dbReference>
<evidence type="ECO:0000313" key="6">
    <source>
        <dbReference type="Proteomes" id="UP001396334"/>
    </source>
</evidence>
<comment type="caution">
    <text evidence="5">The sequence shown here is derived from an EMBL/GenBank/DDBJ whole genome shotgun (WGS) entry which is preliminary data.</text>
</comment>
<evidence type="ECO:0000313" key="5">
    <source>
        <dbReference type="EMBL" id="KAK9038342.1"/>
    </source>
</evidence>
<comment type="similarity">
    <text evidence="1">Belongs to the cation diffusion facilitator (CDF) transporter (TC 2.A.4) family. SLC30A subfamily.</text>
</comment>
<dbReference type="EMBL" id="JBBPBN010000005">
    <property type="protein sequence ID" value="KAK9038342.1"/>
    <property type="molecule type" value="Genomic_DNA"/>
</dbReference>
<sequence>MLLPFLSGFLGCYEKASMNWGSIRQLGPKRARLISMFFTTGILFVPAVFSFFVYESEGGGNISIDDLGWPFGVILSENFNDGDDDKSMSSKDFRREFVVTFICTIILELFYFKELSLLGLLLCGLLLYIAVRELDPAYMSYIELGMESLES</sequence>
<evidence type="ECO:0000256" key="3">
    <source>
        <dbReference type="ARBA" id="ARBA00023065"/>
    </source>
</evidence>
<dbReference type="PANTHER" id="PTHR45755">
    <property type="match status" value="1"/>
</dbReference>
<keyword evidence="4" id="KW-0472">Membrane</keyword>
<keyword evidence="4" id="KW-0812">Transmembrane</keyword>
<gene>
    <name evidence="5" type="ORF">V6N11_023219</name>
</gene>
<accession>A0ABR2TLW8</accession>
<feature type="transmembrane region" description="Helical" evidence="4">
    <location>
        <begin position="33"/>
        <end position="54"/>
    </location>
</feature>
<proteinExistence type="inferred from homology"/>
<reference evidence="5 6" key="1">
    <citation type="journal article" date="2024" name="G3 (Bethesda)">
        <title>Genome assembly of Hibiscus sabdariffa L. provides insights into metabolisms of medicinal natural products.</title>
        <authorList>
            <person name="Kim T."/>
        </authorList>
    </citation>
    <scope>NUCLEOTIDE SEQUENCE [LARGE SCALE GENOMIC DNA]</scope>
    <source>
        <strain evidence="5">TK-2024</strain>
        <tissue evidence="5">Old leaves</tissue>
    </source>
</reference>
<keyword evidence="3" id="KW-0406">Ion transport</keyword>
<evidence type="ECO:0000256" key="4">
    <source>
        <dbReference type="SAM" id="Phobius"/>
    </source>
</evidence>
<name>A0ABR2TLW8_9ROSI</name>
<dbReference type="PANTHER" id="PTHR45755:SF4">
    <property type="entry name" value="ZINC TRANSPORTER 7"/>
    <property type="match status" value="1"/>
</dbReference>
<keyword evidence="4" id="KW-1133">Transmembrane helix</keyword>
<evidence type="ECO:0000256" key="1">
    <source>
        <dbReference type="ARBA" id="ARBA00008873"/>
    </source>
</evidence>
<feature type="transmembrane region" description="Helical" evidence="4">
    <location>
        <begin position="97"/>
        <end position="130"/>
    </location>
</feature>
<keyword evidence="6" id="KW-1185">Reference proteome</keyword>
<keyword evidence="2" id="KW-0813">Transport</keyword>
<evidence type="ECO:0000256" key="2">
    <source>
        <dbReference type="ARBA" id="ARBA00022448"/>
    </source>
</evidence>
<protein>
    <submittedName>
        <fullName evidence="5">Uncharacterized protein</fullName>
    </submittedName>
</protein>
<organism evidence="5 6">
    <name type="scientific">Hibiscus sabdariffa</name>
    <name type="common">roselle</name>
    <dbReference type="NCBI Taxonomy" id="183260"/>
    <lineage>
        <taxon>Eukaryota</taxon>
        <taxon>Viridiplantae</taxon>
        <taxon>Streptophyta</taxon>
        <taxon>Embryophyta</taxon>
        <taxon>Tracheophyta</taxon>
        <taxon>Spermatophyta</taxon>
        <taxon>Magnoliopsida</taxon>
        <taxon>eudicotyledons</taxon>
        <taxon>Gunneridae</taxon>
        <taxon>Pentapetalae</taxon>
        <taxon>rosids</taxon>
        <taxon>malvids</taxon>
        <taxon>Malvales</taxon>
        <taxon>Malvaceae</taxon>
        <taxon>Malvoideae</taxon>
        <taxon>Hibiscus</taxon>
    </lineage>
</organism>
<dbReference type="Proteomes" id="UP001396334">
    <property type="component" value="Unassembled WGS sequence"/>
</dbReference>